<dbReference type="SUPFAM" id="SSF52374">
    <property type="entry name" value="Nucleotidylyl transferase"/>
    <property type="match status" value="1"/>
</dbReference>
<evidence type="ECO:0000256" key="4">
    <source>
        <dbReference type="ARBA" id="ARBA00022840"/>
    </source>
</evidence>
<dbReference type="InterPro" id="IPR014729">
    <property type="entry name" value="Rossmann-like_a/b/a_fold"/>
</dbReference>
<dbReference type="EC" id="6.1.1.1" evidence="1 8"/>
<comment type="similarity">
    <text evidence="9">Belongs to the class-I aminoacyl-tRNA synthetase family.</text>
</comment>
<reference evidence="10 11" key="1">
    <citation type="journal article" date="2016" name="Nat. Commun.">
        <title>Thousands of microbial genomes shed light on interconnected biogeochemical processes in an aquifer system.</title>
        <authorList>
            <person name="Anantharaman K."/>
            <person name="Brown C.T."/>
            <person name="Hug L.A."/>
            <person name="Sharon I."/>
            <person name="Castelle C.J."/>
            <person name="Probst A.J."/>
            <person name="Thomas B.C."/>
            <person name="Singh A."/>
            <person name="Wilkins M.J."/>
            <person name="Karaoz U."/>
            <person name="Brodie E.L."/>
            <person name="Williams K.H."/>
            <person name="Hubbard S.S."/>
            <person name="Banfield J.F."/>
        </authorList>
    </citation>
    <scope>NUCLEOTIDE SEQUENCE [LARGE SCALE GENOMIC DNA]</scope>
</reference>
<dbReference type="NCBIfam" id="TIGR00234">
    <property type="entry name" value="tyrS"/>
    <property type="match status" value="1"/>
</dbReference>
<dbReference type="GO" id="GO:0005524">
    <property type="term" value="F:ATP binding"/>
    <property type="evidence" value="ECO:0007669"/>
    <property type="project" value="UniProtKB-KW"/>
</dbReference>
<proteinExistence type="inferred from homology"/>
<dbReference type="PANTHER" id="PTHR11766">
    <property type="entry name" value="TYROSYL-TRNA SYNTHETASE"/>
    <property type="match status" value="1"/>
</dbReference>
<name>A0A1G2UKU3_9BACT</name>
<dbReference type="AlphaFoldDB" id="A0A1G2UKU3"/>
<keyword evidence="6 9" id="KW-0030">Aminoacyl-tRNA synthetase</keyword>
<dbReference type="EMBL" id="MHWP01000026">
    <property type="protein sequence ID" value="OHB09862.1"/>
    <property type="molecule type" value="Genomic_DNA"/>
</dbReference>
<keyword evidence="4 9" id="KW-0067">ATP-binding</keyword>
<dbReference type="GO" id="GO:0005829">
    <property type="term" value="C:cytosol"/>
    <property type="evidence" value="ECO:0007669"/>
    <property type="project" value="TreeGrafter"/>
</dbReference>
<keyword evidence="3 9" id="KW-0547">Nucleotide-binding</keyword>
<evidence type="ECO:0000256" key="1">
    <source>
        <dbReference type="ARBA" id="ARBA00013160"/>
    </source>
</evidence>
<accession>A0A1G2UKU3</accession>
<dbReference type="STRING" id="1802772.A3H60_00545"/>
<dbReference type="InterPro" id="IPR002307">
    <property type="entry name" value="Tyr-tRNA-ligase"/>
</dbReference>
<comment type="catalytic activity">
    <reaction evidence="7">
        <text>tRNA(Tyr) + L-tyrosine + ATP = L-tyrosyl-tRNA(Tyr) + AMP + diphosphate + H(+)</text>
        <dbReference type="Rhea" id="RHEA:10220"/>
        <dbReference type="Rhea" id="RHEA-COMP:9706"/>
        <dbReference type="Rhea" id="RHEA-COMP:9707"/>
        <dbReference type="ChEBI" id="CHEBI:15378"/>
        <dbReference type="ChEBI" id="CHEBI:30616"/>
        <dbReference type="ChEBI" id="CHEBI:33019"/>
        <dbReference type="ChEBI" id="CHEBI:58315"/>
        <dbReference type="ChEBI" id="CHEBI:78442"/>
        <dbReference type="ChEBI" id="CHEBI:78536"/>
        <dbReference type="ChEBI" id="CHEBI:456215"/>
        <dbReference type="EC" id="6.1.1.1"/>
    </reaction>
</comment>
<keyword evidence="2 9" id="KW-0436">Ligase</keyword>
<keyword evidence="5 9" id="KW-0648">Protein biosynthesis</keyword>
<evidence type="ECO:0000256" key="5">
    <source>
        <dbReference type="ARBA" id="ARBA00022917"/>
    </source>
</evidence>
<evidence type="ECO:0000256" key="2">
    <source>
        <dbReference type="ARBA" id="ARBA00022598"/>
    </source>
</evidence>
<dbReference type="Gene3D" id="1.10.240.10">
    <property type="entry name" value="Tyrosyl-Transfer RNA Synthetase"/>
    <property type="match status" value="1"/>
</dbReference>
<dbReference type="InterPro" id="IPR024088">
    <property type="entry name" value="Tyr-tRNA-ligase_bac-type"/>
</dbReference>
<dbReference type="Pfam" id="PF00579">
    <property type="entry name" value="tRNA-synt_1b"/>
    <property type="match status" value="1"/>
</dbReference>
<dbReference type="InterPro" id="IPR002305">
    <property type="entry name" value="aa-tRNA-synth_Ic"/>
</dbReference>
<dbReference type="GO" id="GO:0004831">
    <property type="term" value="F:tyrosine-tRNA ligase activity"/>
    <property type="evidence" value="ECO:0007669"/>
    <property type="project" value="UniProtKB-UniRule"/>
</dbReference>
<gene>
    <name evidence="10" type="ORF">A3H60_00545</name>
</gene>
<evidence type="ECO:0000313" key="10">
    <source>
        <dbReference type="EMBL" id="OHB09862.1"/>
    </source>
</evidence>
<evidence type="ECO:0000256" key="3">
    <source>
        <dbReference type="ARBA" id="ARBA00022741"/>
    </source>
</evidence>
<dbReference type="Proteomes" id="UP000177202">
    <property type="component" value="Unassembled WGS sequence"/>
</dbReference>
<dbReference type="GO" id="GO:0006437">
    <property type="term" value="P:tyrosyl-tRNA aminoacylation"/>
    <property type="evidence" value="ECO:0007669"/>
    <property type="project" value="UniProtKB-UniRule"/>
</dbReference>
<dbReference type="PANTHER" id="PTHR11766:SF1">
    <property type="entry name" value="TYROSINE--TRNA LIGASE"/>
    <property type="match status" value="1"/>
</dbReference>
<dbReference type="PRINTS" id="PR01040">
    <property type="entry name" value="TRNASYNTHTYR"/>
</dbReference>
<dbReference type="Gene3D" id="3.40.50.620">
    <property type="entry name" value="HUPs"/>
    <property type="match status" value="1"/>
</dbReference>
<evidence type="ECO:0000256" key="9">
    <source>
        <dbReference type="RuleBase" id="RU363036"/>
    </source>
</evidence>
<protein>
    <recommendedName>
        <fullName evidence="1 8">Tyrosine--tRNA ligase</fullName>
        <ecNumber evidence="1 8">6.1.1.1</ecNumber>
    </recommendedName>
</protein>
<evidence type="ECO:0000313" key="11">
    <source>
        <dbReference type="Proteomes" id="UP000177202"/>
    </source>
</evidence>
<dbReference type="CDD" id="cd00805">
    <property type="entry name" value="TyrRS_core"/>
    <property type="match status" value="1"/>
</dbReference>
<comment type="caution">
    <text evidence="10">The sequence shown here is derived from an EMBL/GenBank/DDBJ whole genome shotgun (WGS) entry which is preliminary data.</text>
</comment>
<organism evidence="10 11">
    <name type="scientific">Candidatus Zambryskibacteria bacterium RIFCSPLOWO2_02_FULL_44_12b</name>
    <dbReference type="NCBI Taxonomy" id="1802772"/>
    <lineage>
        <taxon>Bacteria</taxon>
        <taxon>Candidatus Zambryskiibacteriota</taxon>
    </lineage>
</organism>
<evidence type="ECO:0000256" key="7">
    <source>
        <dbReference type="ARBA" id="ARBA00048248"/>
    </source>
</evidence>
<evidence type="ECO:0000256" key="8">
    <source>
        <dbReference type="NCBIfam" id="TIGR00234"/>
    </source>
</evidence>
<evidence type="ECO:0000256" key="6">
    <source>
        <dbReference type="ARBA" id="ARBA00023146"/>
    </source>
</evidence>
<sequence length="375" mass="42408">MGTDIEELLTRGVSEVIGQKDLESKVTSGAKLRVKLGIDPTSPDLHLGRSVPLLKMRDFQKLGHQAILIVGDFTGVIGDTSDKDSERPMLDQDVIEENKKNYFTQIGKVIDLEKTELRYNSEWLEPLTYREIVEHADQFSISDFIARDNIKRRLNEGKRVSLREVLYPLMQGYDSVAVKADVELGGVDQRFNLLAGRTLQEHFGQSPQSIVMTTFPIMGLDGRKMSSSWGNTINFNLPANDMYGKVMSIADEQILPYFKLCTRVSLDEVDEIMKGHPKEAKSRLAFEITKIYHGEGKARKAQESFEETFSKGGIPKDIETVKASKDTPLVEILLKQGLVSSKTEFNRLNKEGAIKEIESGVYRIGKHRFLRVEFF</sequence>